<dbReference type="OrthoDB" id="10054414at2759"/>
<dbReference type="SUPFAM" id="SSF56784">
    <property type="entry name" value="HAD-like"/>
    <property type="match status" value="1"/>
</dbReference>
<name>A0A9W7FWW6_9STRA</name>
<organism evidence="1 2">
    <name type="scientific">Triparma columacea</name>
    <dbReference type="NCBI Taxonomy" id="722753"/>
    <lineage>
        <taxon>Eukaryota</taxon>
        <taxon>Sar</taxon>
        <taxon>Stramenopiles</taxon>
        <taxon>Ochrophyta</taxon>
        <taxon>Bolidophyceae</taxon>
        <taxon>Parmales</taxon>
        <taxon>Triparmaceae</taxon>
        <taxon>Triparma</taxon>
    </lineage>
</organism>
<accession>A0A9W7FWW6</accession>
<dbReference type="InterPro" id="IPR036412">
    <property type="entry name" value="HAD-like_sf"/>
</dbReference>
<keyword evidence="2" id="KW-1185">Reference proteome</keyword>
<gene>
    <name evidence="1" type="ORF">TrCOL_g11069</name>
</gene>
<evidence type="ECO:0000313" key="2">
    <source>
        <dbReference type="Proteomes" id="UP001165065"/>
    </source>
</evidence>
<dbReference type="EMBL" id="BRYA01000517">
    <property type="protein sequence ID" value="GMI20639.1"/>
    <property type="molecule type" value="Genomic_DNA"/>
</dbReference>
<protein>
    <submittedName>
        <fullName evidence="1">Uncharacterized protein</fullName>
    </submittedName>
</protein>
<comment type="caution">
    <text evidence="1">The sequence shown here is derived from an EMBL/GenBank/DDBJ whole genome shotgun (WGS) entry which is preliminary data.</text>
</comment>
<proteinExistence type="predicted"/>
<reference evidence="2" key="1">
    <citation type="journal article" date="2023" name="Commun. Biol.">
        <title>Genome analysis of Parmales, the sister group of diatoms, reveals the evolutionary specialization of diatoms from phago-mixotrophs to photoautotrophs.</title>
        <authorList>
            <person name="Ban H."/>
            <person name="Sato S."/>
            <person name="Yoshikawa S."/>
            <person name="Yamada K."/>
            <person name="Nakamura Y."/>
            <person name="Ichinomiya M."/>
            <person name="Sato N."/>
            <person name="Blanc-Mathieu R."/>
            <person name="Endo H."/>
            <person name="Kuwata A."/>
            <person name="Ogata H."/>
        </authorList>
    </citation>
    <scope>NUCLEOTIDE SEQUENCE [LARGE SCALE GENOMIC DNA]</scope>
</reference>
<evidence type="ECO:0000313" key="1">
    <source>
        <dbReference type="EMBL" id="GMI20639.1"/>
    </source>
</evidence>
<sequence>MANAELSPTTSTSLISLLQASNINFLACDFDLTLIDIHTSGNWLGTIPDLCTHVRPNFTKLIGDALRTPGMHVAIVTFSPQTAVVRDVCREVWGDLSDKIVIRGGDRTWSYEGGGSQDRKQSHMASAVEELLSIDPTATVTRATTLLLDDDADNIKVALREGVRAVWINPREPDKMEEHLRELLGTGT</sequence>
<dbReference type="AlphaFoldDB" id="A0A9W7FWW6"/>
<dbReference type="Proteomes" id="UP001165065">
    <property type="component" value="Unassembled WGS sequence"/>
</dbReference>